<dbReference type="RefSeq" id="WP_169564954.1">
    <property type="nucleotide sequence ID" value="NZ_JAAXYH010000010.1"/>
</dbReference>
<evidence type="ECO:0000313" key="1">
    <source>
        <dbReference type="EMBL" id="NMH66234.1"/>
    </source>
</evidence>
<protein>
    <submittedName>
        <fullName evidence="1">Sce7726 family protein</fullName>
    </submittedName>
</protein>
<keyword evidence="2" id="KW-1185">Reference proteome</keyword>
<dbReference type="AlphaFoldDB" id="A0A972JLJ4"/>
<dbReference type="Proteomes" id="UP000737113">
    <property type="component" value="Unassembled WGS sequence"/>
</dbReference>
<dbReference type="NCBIfam" id="NF033832">
    <property type="entry name" value="sce7726_fam"/>
    <property type="match status" value="1"/>
</dbReference>
<organism evidence="1 2">
    <name type="scientific">Shewanella salipaludis</name>
    <dbReference type="NCBI Taxonomy" id="2723052"/>
    <lineage>
        <taxon>Bacteria</taxon>
        <taxon>Pseudomonadati</taxon>
        <taxon>Pseudomonadota</taxon>
        <taxon>Gammaproteobacteria</taxon>
        <taxon>Alteromonadales</taxon>
        <taxon>Shewanellaceae</taxon>
        <taxon>Shewanella</taxon>
    </lineage>
</organism>
<dbReference type="EMBL" id="JAAXYH010000010">
    <property type="protein sequence ID" value="NMH66234.1"/>
    <property type="molecule type" value="Genomic_DNA"/>
</dbReference>
<dbReference type="InterPro" id="IPR047729">
    <property type="entry name" value="Sce7726-like"/>
</dbReference>
<reference evidence="1" key="1">
    <citation type="submission" date="2020-04" db="EMBL/GenBank/DDBJ databases">
        <title>Description of Shewanella salipaludis sp. nov., isolated from a salt marsh.</title>
        <authorList>
            <person name="Park S."/>
            <person name="Yoon J.-H."/>
        </authorList>
    </citation>
    <scope>NUCLEOTIDE SEQUENCE</scope>
    <source>
        <strain evidence="1">SHSM-M6</strain>
    </source>
</reference>
<name>A0A972JLJ4_9GAMM</name>
<accession>A0A972JLJ4</accession>
<gene>
    <name evidence="1" type="ORF">HC757_13800</name>
</gene>
<proteinExistence type="predicted"/>
<sequence length="297" mass="33752">MKQVLDTAQLAAISKLFSSSVLQEMTIKGRYDGFSSLVQETSFLDSVDSDFLVADFYEYMFRMLIRTENRQEYVYKSAVVQKVLLGKHSLNTASMLSEFRVEKSKADIAVLNGTSTVYEIKSERDKLSRLKVQIDSYRKFFANVNVIVGENHIDAVKEIVPVDVGIMTLTNNYTISVDREAVNIPSRTCPSTIFDSIRREESIKILQEIDVSVPELPNSRIYAELKKIFSIQDPEVIHHYMVKVLRETRSLNSLKSTIKKIPNSLRAAVLGMSLKKEDVSNLELVVNTPLVEALKWN</sequence>
<comment type="caution">
    <text evidence="1">The sequence shown here is derived from an EMBL/GenBank/DDBJ whole genome shotgun (WGS) entry which is preliminary data.</text>
</comment>
<evidence type="ECO:0000313" key="2">
    <source>
        <dbReference type="Proteomes" id="UP000737113"/>
    </source>
</evidence>